<reference evidence="3" key="1">
    <citation type="submission" date="2017-10" db="EMBL/GenBank/DDBJ databases">
        <authorList>
            <person name="Regsiter A."/>
            <person name="William W."/>
        </authorList>
    </citation>
    <scope>NUCLEOTIDE SEQUENCE [LARGE SCALE GENOMIC DNA]</scope>
</reference>
<gene>
    <name evidence="2" type="ORF">TK0001_5920</name>
</gene>
<evidence type="ECO:0000256" key="1">
    <source>
        <dbReference type="SAM" id="MobiDB-lite"/>
    </source>
</evidence>
<proteinExistence type="predicted"/>
<protein>
    <submittedName>
        <fullName evidence="2">Uncharacterized protein</fullName>
    </submittedName>
</protein>
<accession>A0A2N9AYT2</accession>
<dbReference type="EMBL" id="LT962688">
    <property type="protein sequence ID" value="SOR32479.1"/>
    <property type="molecule type" value="Genomic_DNA"/>
</dbReference>
<dbReference type="Proteomes" id="UP000233769">
    <property type="component" value="Chromosome tk0001"/>
</dbReference>
<feature type="compositionally biased region" description="Polar residues" evidence="1">
    <location>
        <begin position="1"/>
        <end position="12"/>
    </location>
</feature>
<evidence type="ECO:0000313" key="3">
    <source>
        <dbReference type="Proteomes" id="UP000233769"/>
    </source>
</evidence>
<name>A0A2N9AYT2_METEX</name>
<dbReference type="AlphaFoldDB" id="A0A2N9AYT2"/>
<organism evidence="2 3">
    <name type="scientific">Methylorubrum extorquens</name>
    <name type="common">Methylobacterium dichloromethanicum</name>
    <name type="synonym">Methylobacterium extorquens</name>
    <dbReference type="NCBI Taxonomy" id="408"/>
    <lineage>
        <taxon>Bacteria</taxon>
        <taxon>Pseudomonadati</taxon>
        <taxon>Pseudomonadota</taxon>
        <taxon>Alphaproteobacteria</taxon>
        <taxon>Hyphomicrobiales</taxon>
        <taxon>Methylobacteriaceae</taxon>
        <taxon>Methylorubrum</taxon>
    </lineage>
</organism>
<feature type="region of interest" description="Disordered" evidence="1">
    <location>
        <begin position="1"/>
        <end position="56"/>
    </location>
</feature>
<sequence length="56" mass="5894">MDEPAGNQSPTPSVLADPLNQPGPKPAGQVTARLTEPLGPVGTEQLCRRASRATWK</sequence>
<evidence type="ECO:0000313" key="2">
    <source>
        <dbReference type="EMBL" id="SOR32479.1"/>
    </source>
</evidence>